<proteinExistence type="predicted"/>
<dbReference type="AlphaFoldDB" id="A0A343TK86"/>
<evidence type="ECO:0000256" key="1">
    <source>
        <dbReference type="SAM" id="MobiDB-lite"/>
    </source>
</evidence>
<feature type="region of interest" description="Disordered" evidence="1">
    <location>
        <begin position="451"/>
        <end position="481"/>
    </location>
</feature>
<dbReference type="SUPFAM" id="SSF49373">
    <property type="entry name" value="Invasin/intimin cell-adhesion fragments"/>
    <property type="match status" value="1"/>
</dbReference>
<feature type="region of interest" description="Disordered" evidence="1">
    <location>
        <begin position="325"/>
        <end position="354"/>
    </location>
</feature>
<keyword evidence="2" id="KW-1133">Transmembrane helix</keyword>
<reference evidence="4" key="1">
    <citation type="submission" date="2017-11" db="EMBL/GenBank/DDBJ databases">
        <title>Phenotypic and genomic properties of facultatively anaerobic sulfur-reducing natronoarchaea from hypersaline soda lakes.</title>
        <authorList>
            <person name="Sorokin D.Y."/>
            <person name="Kublanov I.V."/>
            <person name="Roman P."/>
            <person name="Sinninghe Damste J.S."/>
            <person name="Golyshin P.N."/>
            <person name="Rojo D."/>
            <person name="Ciordia S."/>
            <person name="Mena M.D.C."/>
            <person name="Ferrer M."/>
            <person name="Messina E."/>
            <person name="Smedile F."/>
            <person name="La Spada G."/>
            <person name="La Cono V."/>
            <person name="Yakimov M.M."/>
        </authorList>
    </citation>
    <scope>NUCLEOTIDE SEQUENCE [LARGE SCALE GENOMIC DNA]</scope>
    <source>
        <strain evidence="4">AArc-Sl</strain>
    </source>
</reference>
<dbReference type="InterPro" id="IPR013783">
    <property type="entry name" value="Ig-like_fold"/>
</dbReference>
<dbReference type="InterPro" id="IPR008964">
    <property type="entry name" value="Invasin/intimin_cell_adhesion"/>
</dbReference>
<dbReference type="Proteomes" id="UP000263012">
    <property type="component" value="Chromosome"/>
</dbReference>
<evidence type="ECO:0000313" key="3">
    <source>
        <dbReference type="EMBL" id="AUX09508.1"/>
    </source>
</evidence>
<organism evidence="3 4">
    <name type="scientific">Halalkaliarchaeum desulfuricum</name>
    <dbReference type="NCBI Taxonomy" id="2055893"/>
    <lineage>
        <taxon>Archaea</taxon>
        <taxon>Methanobacteriati</taxon>
        <taxon>Methanobacteriota</taxon>
        <taxon>Stenosarchaea group</taxon>
        <taxon>Halobacteria</taxon>
        <taxon>Halobacteriales</taxon>
        <taxon>Haloferacaceae</taxon>
        <taxon>Halalkaliarchaeum</taxon>
    </lineage>
</organism>
<keyword evidence="2" id="KW-0472">Membrane</keyword>
<feature type="transmembrane region" description="Helical" evidence="2">
    <location>
        <begin position="12"/>
        <end position="32"/>
    </location>
</feature>
<dbReference type="EMBL" id="CP025066">
    <property type="protein sequence ID" value="AUX09508.1"/>
    <property type="molecule type" value="Genomic_DNA"/>
</dbReference>
<keyword evidence="2" id="KW-0812">Transmembrane</keyword>
<name>A0A343TK86_9EURY</name>
<protein>
    <submittedName>
        <fullName evidence="3">Uncharacterized protein</fullName>
    </submittedName>
</protein>
<evidence type="ECO:0000256" key="2">
    <source>
        <dbReference type="SAM" id="Phobius"/>
    </source>
</evidence>
<gene>
    <name evidence="3" type="ORF">AArcSl_1882</name>
</gene>
<evidence type="ECO:0000313" key="4">
    <source>
        <dbReference type="Proteomes" id="UP000263012"/>
    </source>
</evidence>
<dbReference type="Gene3D" id="2.60.40.10">
    <property type="entry name" value="Immunoglobulins"/>
    <property type="match status" value="1"/>
</dbReference>
<keyword evidence="4" id="KW-1185">Reference proteome</keyword>
<accession>A0A343TK86</accession>
<dbReference type="KEGG" id="hdf:AArcSl_1882"/>
<sequence>MAMRFWGDDRAQALQVGAVLLFGFLIVGLAVYQVSVVPEENRQVEFDAYQDAASDMADLRGDVLTSATRDVTTTRSVKTGARYPPRVVFVNPPPATGSLGLGDSTTVTIENAHAINSEDTNTQEYWNGTAREFETKPARFTPSYSNFEGLPVVVTGESSFRDAGDNLVPVGGQTLLQGDRLQLIAIDGEMDANGLETQVTTEPISAAERTVVVEGEGDEDIVVEIAPGGDPDAWNETFGERLLDREDVVAVEARDETVAVTLDGDRAYRLRLGKVELRERGDVVSADEPGVAYVVAKSDENSTIAQGSSKQLRVEVRDAFNNPKSGVDVEFESDDGTLTPTETVSTEDGEASTTFEPSAGFTGEAEIVATVPDAGDGVDEKTFTVNVIDPEGGEDTGSGLNPNEPTRVALTGAETTQNTDWVDITLQNNGDNVRSVDFARVNFYYLDTPGRGGDGGRDMPETATFTDPEREPSLSVGGSFESLSEPIDLEANDETTLRLEFDESVEGGDFFILSVIYEDGESATYFVAPR</sequence>